<dbReference type="InterPro" id="IPR035983">
    <property type="entry name" value="Hect_E3_ubiquitin_ligase"/>
</dbReference>
<feature type="region of interest" description="Disordered" evidence="7">
    <location>
        <begin position="1080"/>
        <end position="1107"/>
    </location>
</feature>
<dbReference type="Pfam" id="PF00632">
    <property type="entry name" value="HECT"/>
    <property type="match status" value="1"/>
</dbReference>
<dbReference type="Gene3D" id="3.30.2410.10">
    <property type="entry name" value="Hect, E3 ligase catalytic domain"/>
    <property type="match status" value="1"/>
</dbReference>
<evidence type="ECO:0000256" key="3">
    <source>
        <dbReference type="ARBA" id="ARBA00022679"/>
    </source>
</evidence>
<evidence type="ECO:0000259" key="8">
    <source>
        <dbReference type="PROSITE" id="PS50237"/>
    </source>
</evidence>
<keyword evidence="4 5" id="KW-0833">Ubl conjugation pathway</keyword>
<dbReference type="SMART" id="SM00119">
    <property type="entry name" value="HECTc"/>
    <property type="match status" value="1"/>
</dbReference>
<dbReference type="PROSITE" id="PS50237">
    <property type="entry name" value="HECT"/>
    <property type="match status" value="1"/>
</dbReference>
<comment type="catalytic activity">
    <reaction evidence="1">
        <text>S-ubiquitinyl-[E2 ubiquitin-conjugating enzyme]-L-cysteine + [acceptor protein]-L-lysine = [E2 ubiquitin-conjugating enzyme]-L-cysteine + N(6)-ubiquitinyl-[acceptor protein]-L-lysine.</text>
        <dbReference type="EC" id="2.3.2.26"/>
    </reaction>
</comment>
<dbReference type="eggNOG" id="KOG0941">
    <property type="taxonomic scope" value="Eukaryota"/>
</dbReference>
<feature type="compositionally biased region" description="Basic and acidic residues" evidence="7">
    <location>
        <begin position="248"/>
        <end position="260"/>
    </location>
</feature>
<sequence length="1309" mass="148570">MAKMRGGSLDSRDSSVGSQIPRRSKLPPHSPDVIVKHTISVDDPAHILIQHKEERRRNFNSLVRRYKHQILYGCENPNCRMPTCLNYQKRVSEGPFRPYTELSARTLACYLASQDNPEKALCRNPPRPTSDFSPTRQAPHLEYRAYSAGRKPHQSEHTENEAHAESHRPSSSISTAPPAQENVRHSSRDSQLSGLSRTKDPKSFTQNLFDTLSLRMVEWLPLRQTTTDASDYATPISVRSYKSQAHPADSKERDSNDTPRRTHTHTASNPSSEPTTPSNRPKRRSNSNLDRKSTSQTLKRVTLEETDTWRPTPRSGTEIKSRDGRSTTSRTVPSKTYSQHHIPTPPPALKHRAPKASKTSNDPTTKLPKQSRRVSWDGSKLLRESAELSDVNDETTEKETPALSSEVLDLKPPSIHNISYPATSVDTVSHLNADIVDGLSQLLADNEEDAQKWKEELEYMNIQGKSENHKWRYATLRQREVFPFVAQSVFYGLNSSRQLTKSFRRKRPLSQHSRKPSDSITVDLHTLESTLRKIQDICPGDLVLNSLWNSLEQLFMPPRDMPVGVRASRRVSYIQPDNLTPDASQSSPSYEPLSDADAAHMLTVVFFALITFLPKVDGQTWRGIQQIREAGTVLPEAQMQKLDAKSTALVVSVTDKLEHDLALRLVHRLVRALTARLAFYEISKTKALPSVDVKKRRDRSVLDLLYDNLREHHESLKKAAEGDGQTVAIDTPVAAAMIVEWIRTLFLKEWDGKPEIPRSEAAGGAIQILSSMYKNRHRLGLEAEAFYTSFLAERLDAMEMPVEWLSRTSNNRTMHLLSFTFLFRPAALVKYFRAINYAAMSKAYEAGMITQRQASRTAFNRTIQIADEINLLARLHTSMNQYFVISVRREHILQDAFNQIWRRERRELLRPLKVKMGTDLGEEGVDLGGVQQEFMTLAFAEALNPEHGMFTVDPITRMAWFQPCSPESLEHFELVGILMSLAVYNGLTIPVTFPVALYRKLLDLRIKRTEHIRDGWPDLAKGLESLLTWNDGDVEDVFVRSYEFSFEAFGSVQTVNMERVDRDAEWPIIERVPSRERRRSSVSNYSSGIQEDNVAGNEASEEQAESDIGSFQTGILKGADYKTSLNTFTPREDTEESNLVTNANREQYVKDYLFWLTDKSIRPQYEAFARGFFTCIDRSSLALFTPEILQTVIEGTQEIDIEELQRHATYDGGWDGKHPLIIAFWSIVKKYSPEQKARLLEFVTASDRVPVSGISSINFVIQRNGSGNDRLPTSYTCYGRLLLPEYTNVTALGLNLDMALKNSRGFGNF</sequence>
<evidence type="ECO:0000256" key="1">
    <source>
        <dbReference type="ARBA" id="ARBA00000885"/>
    </source>
</evidence>
<feature type="compositionally biased region" description="Basic and acidic residues" evidence="7">
    <location>
        <begin position="153"/>
        <end position="168"/>
    </location>
</feature>
<dbReference type="InterPro" id="IPR032353">
    <property type="entry name" value="AZUL"/>
</dbReference>
<feature type="compositionally biased region" description="Polar residues" evidence="7">
    <location>
        <begin position="357"/>
        <end position="368"/>
    </location>
</feature>
<dbReference type="GO" id="GO:0000209">
    <property type="term" value="P:protein polyubiquitination"/>
    <property type="evidence" value="ECO:0007669"/>
    <property type="project" value="InterPro"/>
</dbReference>
<keyword evidence="6" id="KW-0175">Coiled coil</keyword>
<proteinExistence type="predicted"/>
<feature type="domain" description="HECT" evidence="8">
    <location>
        <begin position="905"/>
        <end position="1309"/>
    </location>
</feature>
<dbReference type="InterPro" id="IPR000569">
    <property type="entry name" value="HECT_dom"/>
</dbReference>
<feature type="active site" description="Glycyl thioester intermediate" evidence="5">
    <location>
        <position position="1277"/>
    </location>
</feature>
<feature type="compositionally biased region" description="Low complexity" evidence="7">
    <location>
        <begin position="268"/>
        <end position="279"/>
    </location>
</feature>
<dbReference type="EC" id="2.3.2.26" evidence="2"/>
<dbReference type="HOGENOM" id="CLU_001858_0_0_1"/>
<evidence type="ECO:0000256" key="2">
    <source>
        <dbReference type="ARBA" id="ARBA00012485"/>
    </source>
</evidence>
<comment type="caution">
    <text evidence="9">The sequence shown here is derived from an EMBL/GenBank/DDBJ whole genome shotgun (WGS) entry which is preliminary data.</text>
</comment>
<dbReference type="Gene3D" id="3.90.1750.10">
    <property type="entry name" value="Hect, E3 ligase catalytic domains"/>
    <property type="match status" value="1"/>
</dbReference>
<dbReference type="InterPro" id="IPR042556">
    <property type="entry name" value="AZUL_sf"/>
</dbReference>
<feature type="compositionally biased region" description="Polar residues" evidence="7">
    <location>
        <begin position="326"/>
        <end position="341"/>
    </location>
</feature>
<dbReference type="FunFam" id="3.30.2410.10:FF:000003">
    <property type="entry name" value="probable E3 ubiquitin-protein ligase HERC4 isoform X1"/>
    <property type="match status" value="1"/>
</dbReference>
<dbReference type="SUPFAM" id="SSF56204">
    <property type="entry name" value="Hect, E3 ligase catalytic domain"/>
    <property type="match status" value="1"/>
</dbReference>
<keyword evidence="3" id="KW-0808">Transferase</keyword>
<protein>
    <recommendedName>
        <fullName evidence="2">HECT-type E3 ubiquitin transferase</fullName>
        <ecNumber evidence="2">2.3.2.26</ecNumber>
    </recommendedName>
</protein>
<feature type="region of interest" description="Disordered" evidence="7">
    <location>
        <begin position="1"/>
        <end position="31"/>
    </location>
</feature>
<gene>
    <name evidence="9" type="ORF">GQ26_0032730</name>
</gene>
<evidence type="ECO:0000256" key="6">
    <source>
        <dbReference type="SAM" id="Coils"/>
    </source>
</evidence>
<feature type="region of interest" description="Disordered" evidence="7">
    <location>
        <begin position="117"/>
        <end position="203"/>
    </location>
</feature>
<dbReference type="PANTHER" id="PTHR45700">
    <property type="entry name" value="UBIQUITIN-PROTEIN LIGASE E3C"/>
    <property type="match status" value="1"/>
</dbReference>
<feature type="region of interest" description="Disordered" evidence="7">
    <location>
        <begin position="238"/>
        <end position="403"/>
    </location>
</feature>
<feature type="coiled-coil region" evidence="6">
    <location>
        <begin position="436"/>
        <end position="463"/>
    </location>
</feature>
<dbReference type="InterPro" id="IPR044611">
    <property type="entry name" value="E3A/B/C-like"/>
</dbReference>
<dbReference type="Pfam" id="PF16558">
    <property type="entry name" value="AZUL"/>
    <property type="match status" value="1"/>
</dbReference>
<dbReference type="Gene3D" id="6.10.130.10">
    <property type="entry name" value="Ubiquitin-protein ligase E3A, N-terminal zinc-binding domain (AZUL)"/>
    <property type="match status" value="1"/>
</dbReference>
<dbReference type="EMBL" id="JPOX01000003">
    <property type="protein sequence ID" value="KFX52391.1"/>
    <property type="molecule type" value="Genomic_DNA"/>
</dbReference>
<evidence type="ECO:0000256" key="5">
    <source>
        <dbReference type="PROSITE-ProRule" id="PRU00104"/>
    </source>
</evidence>
<evidence type="ECO:0000313" key="9">
    <source>
        <dbReference type="EMBL" id="KFX52391.1"/>
    </source>
</evidence>
<reference evidence="9" key="1">
    <citation type="journal article" date="2014" name="PLoS Genet.">
        <title>Signature Gene Expression Reveals Novel Clues to the Molecular Mechanisms of Dimorphic Transition in Penicillium marneffei.</title>
        <authorList>
            <person name="Yang E."/>
            <person name="Wang G."/>
            <person name="Cai J."/>
            <person name="Woo P.C."/>
            <person name="Lau S.K."/>
            <person name="Yuen K.-Y."/>
            <person name="Chow W.-N."/>
            <person name="Lin X."/>
        </authorList>
    </citation>
    <scope>NUCLEOTIDE SEQUENCE [LARGE SCALE GENOMIC DNA]</scope>
    <source>
        <strain evidence="9">PM1</strain>
    </source>
</reference>
<accession>A0A093W0J0</accession>
<organism evidence="9">
    <name type="scientific">Talaromyces marneffei PM1</name>
    <dbReference type="NCBI Taxonomy" id="1077442"/>
    <lineage>
        <taxon>Eukaryota</taxon>
        <taxon>Fungi</taxon>
        <taxon>Dikarya</taxon>
        <taxon>Ascomycota</taxon>
        <taxon>Pezizomycotina</taxon>
        <taxon>Eurotiomycetes</taxon>
        <taxon>Eurotiomycetidae</taxon>
        <taxon>Eurotiales</taxon>
        <taxon>Trichocomaceae</taxon>
        <taxon>Talaromyces</taxon>
        <taxon>Talaromyces sect. Talaromyces</taxon>
    </lineage>
</organism>
<dbReference type="GO" id="GO:0061630">
    <property type="term" value="F:ubiquitin protein ligase activity"/>
    <property type="evidence" value="ECO:0007669"/>
    <property type="project" value="UniProtKB-EC"/>
</dbReference>
<name>A0A093W0J0_TALMA</name>
<evidence type="ECO:0000256" key="7">
    <source>
        <dbReference type="SAM" id="MobiDB-lite"/>
    </source>
</evidence>
<evidence type="ECO:0000256" key="4">
    <source>
        <dbReference type="ARBA" id="ARBA00022786"/>
    </source>
</evidence>